<dbReference type="GO" id="GO:0005085">
    <property type="term" value="F:guanyl-nucleotide exchange factor activity"/>
    <property type="evidence" value="ECO:0007669"/>
    <property type="project" value="InterPro"/>
</dbReference>
<dbReference type="GO" id="GO:0005737">
    <property type="term" value="C:cytoplasm"/>
    <property type="evidence" value="ECO:0007669"/>
    <property type="project" value="TreeGrafter"/>
</dbReference>
<feature type="domain" description="DH" evidence="2">
    <location>
        <begin position="855"/>
        <end position="1079"/>
    </location>
</feature>
<dbReference type="Gene3D" id="1.20.1270.60">
    <property type="entry name" value="Arfaptin homology (AH) domain/BAR domain"/>
    <property type="match status" value="1"/>
</dbReference>
<reference evidence="3 4" key="1">
    <citation type="journal article" date="2014" name="BMC Genomics">
        <title>Adaptive genomic structural variation in the grape powdery mildew pathogen, Erysiphe necator.</title>
        <authorList>
            <person name="Jones L."/>
            <person name="Riaz S."/>
            <person name="Morales-Cruz A."/>
            <person name="Amrine K.C."/>
            <person name="McGuire B."/>
            <person name="Gubler W.D."/>
            <person name="Walker M.A."/>
            <person name="Cantu D."/>
        </authorList>
    </citation>
    <scope>NUCLEOTIDE SEQUENCE [LARGE SCALE GENOMIC DNA]</scope>
    <source>
        <strain evidence="4">c</strain>
    </source>
</reference>
<dbReference type="Gene3D" id="1.20.900.10">
    <property type="entry name" value="Dbl homology (DH) domain"/>
    <property type="match status" value="1"/>
</dbReference>
<dbReference type="PANTHER" id="PTHR22834:SF20">
    <property type="entry name" value="SH3 DOMAIN-CONTAINING PROTEIN"/>
    <property type="match status" value="1"/>
</dbReference>
<feature type="region of interest" description="Disordered" evidence="1">
    <location>
        <begin position="760"/>
        <end position="809"/>
    </location>
</feature>
<name>A0A0B1PAI5_UNCNE</name>
<dbReference type="EMBL" id="JNVN01000942">
    <property type="protein sequence ID" value="KHJ34320.1"/>
    <property type="molecule type" value="Genomic_DNA"/>
</dbReference>
<feature type="compositionally biased region" description="Low complexity" evidence="1">
    <location>
        <begin position="765"/>
        <end position="786"/>
    </location>
</feature>
<feature type="region of interest" description="Disordered" evidence="1">
    <location>
        <begin position="333"/>
        <end position="357"/>
    </location>
</feature>
<feature type="compositionally biased region" description="Low complexity" evidence="1">
    <location>
        <begin position="336"/>
        <end position="357"/>
    </location>
</feature>
<dbReference type="GO" id="GO:0032955">
    <property type="term" value="P:regulation of division septum assembly"/>
    <property type="evidence" value="ECO:0007669"/>
    <property type="project" value="TreeGrafter"/>
</dbReference>
<dbReference type="InterPro" id="IPR000219">
    <property type="entry name" value="DH_dom"/>
</dbReference>
<dbReference type="STRING" id="52586.A0A0B1PAI5"/>
<dbReference type="Proteomes" id="UP000030854">
    <property type="component" value="Unassembled WGS sequence"/>
</dbReference>
<dbReference type="PROSITE" id="PS00741">
    <property type="entry name" value="DH_1"/>
    <property type="match status" value="1"/>
</dbReference>
<feature type="region of interest" description="Disordered" evidence="1">
    <location>
        <begin position="89"/>
        <end position="117"/>
    </location>
</feature>
<accession>A0A0B1PAI5</accession>
<dbReference type="GO" id="GO:0035556">
    <property type="term" value="P:intracellular signal transduction"/>
    <property type="evidence" value="ECO:0007669"/>
    <property type="project" value="InterPro"/>
</dbReference>
<evidence type="ECO:0000256" key="1">
    <source>
        <dbReference type="SAM" id="MobiDB-lite"/>
    </source>
</evidence>
<dbReference type="PROSITE" id="PS50010">
    <property type="entry name" value="DH_2"/>
    <property type="match status" value="1"/>
</dbReference>
<feature type="compositionally biased region" description="Polar residues" evidence="1">
    <location>
        <begin position="1391"/>
        <end position="1407"/>
    </location>
</feature>
<dbReference type="SUPFAM" id="SSF48065">
    <property type="entry name" value="DBL homology domain (DH-domain)"/>
    <property type="match status" value="1"/>
</dbReference>
<dbReference type="InterPro" id="IPR035899">
    <property type="entry name" value="DBL_dom_sf"/>
</dbReference>
<feature type="compositionally biased region" description="Polar residues" evidence="1">
    <location>
        <begin position="787"/>
        <end position="797"/>
    </location>
</feature>
<feature type="region of interest" description="Disordered" evidence="1">
    <location>
        <begin position="191"/>
        <end position="244"/>
    </location>
</feature>
<organism evidence="3 4">
    <name type="scientific">Uncinula necator</name>
    <name type="common">Grape powdery mildew</name>
    <dbReference type="NCBI Taxonomy" id="52586"/>
    <lineage>
        <taxon>Eukaryota</taxon>
        <taxon>Fungi</taxon>
        <taxon>Dikarya</taxon>
        <taxon>Ascomycota</taxon>
        <taxon>Pezizomycotina</taxon>
        <taxon>Leotiomycetes</taxon>
        <taxon>Erysiphales</taxon>
        <taxon>Erysiphaceae</taxon>
        <taxon>Erysiphe</taxon>
    </lineage>
</organism>
<dbReference type="PANTHER" id="PTHR22834">
    <property type="entry name" value="NUCLEAR FUSION PROTEIN FUS2"/>
    <property type="match status" value="1"/>
</dbReference>
<proteinExistence type="predicted"/>
<dbReference type="GO" id="GO:0031991">
    <property type="term" value="P:regulation of actomyosin contractile ring contraction"/>
    <property type="evidence" value="ECO:0007669"/>
    <property type="project" value="TreeGrafter"/>
</dbReference>
<evidence type="ECO:0000259" key="2">
    <source>
        <dbReference type="PROSITE" id="PS50010"/>
    </source>
</evidence>
<dbReference type="InterPro" id="IPR051492">
    <property type="entry name" value="Dynamin-Rho_GEF"/>
</dbReference>
<dbReference type="SUPFAM" id="SSF103657">
    <property type="entry name" value="BAR/IMD domain-like"/>
    <property type="match status" value="1"/>
</dbReference>
<sequence>MEKDVNQNIKPPLFIKENKILGQPLHLMSEQNSSYSSKIPFLTSQKILSTKIGHKDLPESRKNGKNYQLGIFKQVSTIHSQNNIIENAVTSPDHRPTSSSAVKSKENGMTIYPPWTPRAHLKPSRTVSTSLESKILTNPMSTFTLNNHSIVGKPSVKNLLRRFDSNYGDQTTNTSIANDKKIYAFKGYGKTEKSNKESQNGAVSKTKTKLSSDFNSSGTIHKSIVSNGTYSRGSSRKQSVSKVSPAPPTFLFAEVRQFDEKPSTITCNRTRRPRRTSDPSIQPNHSGPKISAPSLFIQHTESFGISDMSRPKAHNRNHSDLVDTKVNTLVNLGARSTSSPSSPTLNPPKSLSPKLPIPKTRILISTPMPAQAKKNEQTQTLSKDSHKILEDNITKIIPTSIEERDSPTIPTGIFYSPVEGSMLDGRTKSSDAVQGDLPILGLPGSFVDDDEICPSSPKKIRSKNLIRQSDTNLRRASSITCLVSSKNAISNDQSHEDQSESIYREKRTNPYVIEANRSTDESIPTKDFFEKDPSPPGAFQDEDTLLCCSLMLSAKSDVQFLTCEAADAQKNVENALNGMNNSQPLNHIYDKNDVELLDSKNSLGISDIIKSQIPPSDYGDFHHLIAETYYEASENGLIDSENRSAISSQGVFSKHSSWQTDFSIGIEYDYPRRKHSIKDVKFSPSSCDERSTPPPKTSIVPSVAPLKSNRNNLTMLSKFQNTNVSPQLPPVATGEGFTLKFTQNELLNTDTILIQRQPSVQNFQRSTSSPAHRSSSSVSSIRRPLSGVSTNISNSRTSSEDLNSRKDSIPTKYTHNDLYISKDKSNLDSEVRIGGQVETVEEMRLRDENRKRLYQRKMAIKELIDTEAVYFKDMNVVEEIYKGTAEACPNLDTSDIKIIFRNTEEIVSFSNTILEDLKLAALPIYSPRAPKAKTNGSHKSTSSSDPDKISIETVMIDETEEQRDRETFIGANFGKHLPNMQLIYTNFLKNSESASSRLLDLQKDPAVRVWLSECNTVAKDLTAAWDLDALLVKPVQRITRYQLLLKQIQTTTPYNHPDSEALIACCQEISKLLKDIDDLKKRIHMVAKIVGRKRKESDVVRMGIAKAFGRRSDKTNLNVSRMKEDENYLKISEKFGDDYLRLQVVLRDAEYYTRQVSIYVNDYLRFLSAIELIMRMSPAGYPEIESKWARFNVSMREIGTNFVEEHIFEVRKFVIEPFEKMISAYNGPLLAMKKRDKRKIDFDKHLSLKAQGKKVDEKLQNLSNEYSALHEILKFELPKLSQLTEKMGKVILERLIYIQEKWFGIWVQRFQIVLEDNELPRDITDIIDQFKSDFRFEENRLLELGIVNGKFWCESNFRGPRSSSHSRQISDIGNFSQLTTNESANIKRSSTIYSGNRSQPSSCFQSPSNSVNTSTVVETQSRGIPASPSEHIARRSFTSENGINVNSDYHTSRRRESLSTYGSYHDGPLQLTRPLSGIFHSSLPLENGNRSQSRASSRDRSIPRGYTVLYLAASLFEFNISATKKEAGYPYLTYQAGEIFDVIGEKGELWLAKNQDDLSDTIGWIWSKHFARLAAN</sequence>
<dbReference type="HOGENOM" id="CLU_001112_0_0_1"/>
<feature type="region of interest" description="Disordered" evidence="1">
    <location>
        <begin position="1443"/>
        <end position="1465"/>
    </location>
</feature>
<feature type="region of interest" description="Disordered" evidence="1">
    <location>
        <begin position="1391"/>
        <end position="1411"/>
    </location>
</feature>
<feature type="compositionally biased region" description="Polar residues" evidence="1">
    <location>
        <begin position="197"/>
        <end position="242"/>
    </location>
</feature>
<dbReference type="InterPro" id="IPR001331">
    <property type="entry name" value="GDS_CDC24_CS"/>
</dbReference>
<dbReference type="CDD" id="cd07589">
    <property type="entry name" value="BAR_DNMBP"/>
    <property type="match status" value="1"/>
</dbReference>
<feature type="compositionally biased region" description="Basic and acidic residues" evidence="1">
    <location>
        <begin position="798"/>
        <end position="809"/>
    </location>
</feature>
<dbReference type="Pfam" id="PF00621">
    <property type="entry name" value="RhoGEF"/>
    <property type="match status" value="1"/>
</dbReference>
<feature type="region of interest" description="Disordered" evidence="1">
    <location>
        <begin position="262"/>
        <end position="295"/>
    </location>
</feature>
<dbReference type="InterPro" id="IPR027267">
    <property type="entry name" value="AH/BAR_dom_sf"/>
</dbReference>
<protein>
    <recommendedName>
        <fullName evidence="2">DH domain-containing protein</fullName>
    </recommendedName>
</protein>
<gene>
    <name evidence="3" type="ORF">EV44_g2978</name>
</gene>
<evidence type="ECO:0000313" key="3">
    <source>
        <dbReference type="EMBL" id="KHJ34320.1"/>
    </source>
</evidence>
<dbReference type="SMART" id="SM00325">
    <property type="entry name" value="RhoGEF"/>
    <property type="match status" value="1"/>
</dbReference>
<comment type="caution">
    <text evidence="3">The sequence shown here is derived from an EMBL/GenBank/DDBJ whole genome shotgun (WGS) entry which is preliminary data.</text>
</comment>
<evidence type="ECO:0000313" key="4">
    <source>
        <dbReference type="Proteomes" id="UP000030854"/>
    </source>
</evidence>
<keyword evidence="4" id="KW-1185">Reference proteome</keyword>
<dbReference type="CDD" id="cd00160">
    <property type="entry name" value="RhoGEF"/>
    <property type="match status" value="1"/>
</dbReference>